<organism evidence="1 2">
    <name type="scientific">Trichinella nativa</name>
    <dbReference type="NCBI Taxonomy" id="6335"/>
    <lineage>
        <taxon>Eukaryota</taxon>
        <taxon>Metazoa</taxon>
        <taxon>Ecdysozoa</taxon>
        <taxon>Nematoda</taxon>
        <taxon>Enoplea</taxon>
        <taxon>Dorylaimia</taxon>
        <taxon>Trichinellida</taxon>
        <taxon>Trichinellidae</taxon>
        <taxon>Trichinella</taxon>
    </lineage>
</organism>
<dbReference type="EMBL" id="JYDW01003541">
    <property type="protein sequence ID" value="KRZ44233.1"/>
    <property type="molecule type" value="Genomic_DNA"/>
</dbReference>
<comment type="caution">
    <text evidence="1">The sequence shown here is derived from an EMBL/GenBank/DDBJ whole genome shotgun (WGS) entry which is preliminary data.</text>
</comment>
<evidence type="ECO:0000313" key="1">
    <source>
        <dbReference type="EMBL" id="KRZ44233.1"/>
    </source>
</evidence>
<gene>
    <name evidence="1" type="ORF">T02_4393</name>
</gene>
<evidence type="ECO:0000313" key="2">
    <source>
        <dbReference type="Proteomes" id="UP000054721"/>
    </source>
</evidence>
<proteinExistence type="predicted"/>
<protein>
    <submittedName>
        <fullName evidence="1">Uncharacterized protein</fullName>
    </submittedName>
</protein>
<accession>A0A0V1KAJ8</accession>
<reference evidence="1 2" key="1">
    <citation type="submission" date="2015-05" db="EMBL/GenBank/DDBJ databases">
        <title>Evolution of Trichinella species and genotypes.</title>
        <authorList>
            <person name="Korhonen P.K."/>
            <person name="Edoardo P."/>
            <person name="Giuseppe L.R."/>
            <person name="Gasser R.B."/>
        </authorList>
    </citation>
    <scope>NUCLEOTIDE SEQUENCE [LARGE SCALE GENOMIC DNA]</scope>
    <source>
        <strain evidence="1">ISS10</strain>
    </source>
</reference>
<name>A0A0V1KAJ8_9BILA</name>
<dbReference type="AlphaFoldDB" id="A0A0V1KAJ8"/>
<dbReference type="Proteomes" id="UP000054721">
    <property type="component" value="Unassembled WGS sequence"/>
</dbReference>
<keyword evidence="2" id="KW-1185">Reference proteome</keyword>
<sequence length="30" mass="3516">MWSVNCILGILNFWANIHLSDDIFKFCPFA</sequence>